<reference evidence="4 6" key="1">
    <citation type="submission" date="2017-11" db="EMBL/GenBank/DDBJ databases">
        <title>The genome of Rhizophagus clarus HR1 reveals common genetic basis of auxotrophy among arbuscular mycorrhizal fungi.</title>
        <authorList>
            <person name="Kobayashi Y."/>
        </authorList>
    </citation>
    <scope>NUCLEOTIDE SEQUENCE [LARGE SCALE GENOMIC DNA]</scope>
    <source>
        <strain evidence="4 6">HR1</strain>
    </source>
</reference>
<protein>
    <submittedName>
        <fullName evidence="5">Sugar O-acetyltransferase</fullName>
    </submittedName>
</protein>
<comment type="similarity">
    <text evidence="1">Belongs to the transferase hexapeptide repeat family.</text>
</comment>
<dbReference type="Proteomes" id="UP000247702">
    <property type="component" value="Unassembled WGS sequence"/>
</dbReference>
<dbReference type="SMART" id="SM01266">
    <property type="entry name" value="Mac"/>
    <property type="match status" value="1"/>
</dbReference>
<proteinExistence type="inferred from homology"/>
<dbReference type="PANTHER" id="PTHR23416:SF23">
    <property type="entry name" value="ACETYLTRANSFERASE C18B11.09C-RELATED"/>
    <property type="match status" value="1"/>
</dbReference>
<evidence type="ECO:0000313" key="5">
    <source>
        <dbReference type="EMBL" id="GES96309.1"/>
    </source>
</evidence>
<dbReference type="STRING" id="94130.A0A2Z6QVU2"/>
<evidence type="ECO:0000256" key="1">
    <source>
        <dbReference type="ARBA" id="ARBA00007274"/>
    </source>
</evidence>
<dbReference type="PANTHER" id="PTHR23416">
    <property type="entry name" value="SIALIC ACID SYNTHASE-RELATED"/>
    <property type="match status" value="1"/>
</dbReference>
<dbReference type="GO" id="GO:0008374">
    <property type="term" value="F:O-acyltransferase activity"/>
    <property type="evidence" value="ECO:0007669"/>
    <property type="project" value="TreeGrafter"/>
</dbReference>
<dbReference type="Gene3D" id="2.160.10.10">
    <property type="entry name" value="Hexapeptide repeat proteins"/>
    <property type="match status" value="2"/>
</dbReference>
<dbReference type="InterPro" id="IPR018357">
    <property type="entry name" value="Hexapep_transf_CS"/>
</dbReference>
<dbReference type="InterPro" id="IPR051159">
    <property type="entry name" value="Hexapeptide_acetyltransf"/>
</dbReference>
<dbReference type="AlphaFoldDB" id="A0A2Z6QVU2"/>
<evidence type="ECO:0000256" key="2">
    <source>
        <dbReference type="ARBA" id="ARBA00022679"/>
    </source>
</evidence>
<dbReference type="CDD" id="cd03357">
    <property type="entry name" value="LbH_MAT_GAT"/>
    <property type="match status" value="1"/>
</dbReference>
<dbReference type="EMBL" id="BLAL01000250">
    <property type="protein sequence ID" value="GES96309.1"/>
    <property type="molecule type" value="Genomic_DNA"/>
</dbReference>
<dbReference type="Pfam" id="PF12464">
    <property type="entry name" value="Mac"/>
    <property type="match status" value="1"/>
</dbReference>
<gene>
    <name evidence="5" type="ORF">RCL2_002294300</name>
    <name evidence="4" type="ORF">RclHR1_10960005</name>
</gene>
<comment type="caution">
    <text evidence="4">The sequence shown here is derived from an EMBL/GenBank/DDBJ whole genome shotgun (WGS) entry which is preliminary data.</text>
</comment>
<organism evidence="4 6">
    <name type="scientific">Rhizophagus clarus</name>
    <dbReference type="NCBI Taxonomy" id="94130"/>
    <lineage>
        <taxon>Eukaryota</taxon>
        <taxon>Fungi</taxon>
        <taxon>Fungi incertae sedis</taxon>
        <taxon>Mucoromycota</taxon>
        <taxon>Glomeromycotina</taxon>
        <taxon>Glomeromycetes</taxon>
        <taxon>Glomerales</taxon>
        <taxon>Glomeraceae</taxon>
        <taxon>Rhizophagus</taxon>
    </lineage>
</organism>
<reference evidence="5" key="2">
    <citation type="submission" date="2019-10" db="EMBL/GenBank/DDBJ databases">
        <title>Conservation and host-specific expression of non-tandemly repeated heterogenous ribosome RNA gene in arbuscular mycorrhizal fungi.</title>
        <authorList>
            <person name="Maeda T."/>
            <person name="Kobayashi Y."/>
            <person name="Nakagawa T."/>
            <person name="Ezawa T."/>
            <person name="Yamaguchi K."/>
            <person name="Bino T."/>
            <person name="Nishimoto Y."/>
            <person name="Shigenobu S."/>
            <person name="Kawaguchi M."/>
        </authorList>
    </citation>
    <scope>NUCLEOTIDE SEQUENCE</scope>
    <source>
        <strain evidence="5">HR1</strain>
    </source>
</reference>
<sequence length="165" mass="18309">MSEEKGNTLSEKEKALAGLPYLASSEELINERFKAKEILYKYNNSKPGRVNSEEDRERDNMIRKLLGSVGKNVKVKPPFYCDYGYNIHVGDYYNPILKSRRSFPIKIGNDVWIGGGAIICPGVTIGDGVTVGAGSVVTKDIPPYVVVAGNPAKIIKYLERKKKEL</sequence>
<evidence type="ECO:0000313" key="6">
    <source>
        <dbReference type="Proteomes" id="UP000247702"/>
    </source>
</evidence>
<dbReference type="InterPro" id="IPR001451">
    <property type="entry name" value="Hexapep"/>
</dbReference>
<feature type="domain" description="Maltose/galactoside acetyltransferase" evidence="3">
    <location>
        <begin position="12"/>
        <end position="71"/>
    </location>
</feature>
<dbReference type="InterPro" id="IPR011004">
    <property type="entry name" value="Trimer_LpxA-like_sf"/>
</dbReference>
<dbReference type="InterPro" id="IPR024688">
    <property type="entry name" value="Mac_dom"/>
</dbReference>
<keyword evidence="2 5" id="KW-0808">Transferase</keyword>
<dbReference type="Proteomes" id="UP000615446">
    <property type="component" value="Unassembled WGS sequence"/>
</dbReference>
<evidence type="ECO:0000313" key="4">
    <source>
        <dbReference type="EMBL" id="GBB84336.1"/>
    </source>
</evidence>
<dbReference type="SUPFAM" id="SSF51161">
    <property type="entry name" value="Trimeric LpxA-like enzymes"/>
    <property type="match status" value="1"/>
</dbReference>
<dbReference type="Pfam" id="PF00132">
    <property type="entry name" value="Hexapep"/>
    <property type="match status" value="1"/>
</dbReference>
<accession>A0A2Z6QVU2</accession>
<dbReference type="GO" id="GO:0016407">
    <property type="term" value="F:acetyltransferase activity"/>
    <property type="evidence" value="ECO:0007669"/>
    <property type="project" value="InterPro"/>
</dbReference>
<name>A0A2Z6QVU2_9GLOM</name>
<dbReference type="EMBL" id="BEXD01000109">
    <property type="protein sequence ID" value="GBB84336.1"/>
    <property type="molecule type" value="Genomic_DNA"/>
</dbReference>
<evidence type="ECO:0000259" key="3">
    <source>
        <dbReference type="SMART" id="SM01266"/>
    </source>
</evidence>
<dbReference type="PROSITE" id="PS00101">
    <property type="entry name" value="HEXAPEP_TRANSFERASES"/>
    <property type="match status" value="1"/>
</dbReference>
<keyword evidence="6" id="KW-1185">Reference proteome</keyword>
<dbReference type="OrthoDB" id="25818at2759"/>